<dbReference type="Gene3D" id="3.40.1370.10">
    <property type="match status" value="1"/>
</dbReference>
<protein>
    <recommendedName>
        <fullName evidence="4 5">Large ribosomal subunit protein uL4</fullName>
    </recommendedName>
</protein>
<evidence type="ECO:0000256" key="5">
    <source>
        <dbReference type="HAMAP-Rule" id="MF_01328"/>
    </source>
</evidence>
<evidence type="ECO:0000313" key="7">
    <source>
        <dbReference type="EMBL" id="RCL83814.1"/>
    </source>
</evidence>
<dbReference type="PANTHER" id="PTHR10746:SF6">
    <property type="entry name" value="LARGE RIBOSOMAL SUBUNIT PROTEIN UL4M"/>
    <property type="match status" value="1"/>
</dbReference>
<evidence type="ECO:0000256" key="4">
    <source>
        <dbReference type="ARBA" id="ARBA00035244"/>
    </source>
</evidence>
<organism evidence="7 8">
    <name type="scientific">PS1 clade bacterium</name>
    <dbReference type="NCBI Taxonomy" id="2175152"/>
    <lineage>
        <taxon>Bacteria</taxon>
        <taxon>Pseudomonadati</taxon>
        <taxon>Pseudomonadota</taxon>
        <taxon>Alphaproteobacteria</taxon>
        <taxon>PS1 clade</taxon>
    </lineage>
</organism>
<dbReference type="Proteomes" id="UP000252289">
    <property type="component" value="Unassembled WGS sequence"/>
</dbReference>
<evidence type="ECO:0000256" key="3">
    <source>
        <dbReference type="ARBA" id="ARBA00023274"/>
    </source>
</evidence>
<keyword evidence="5" id="KW-0699">rRNA-binding</keyword>
<dbReference type="GO" id="GO:0019843">
    <property type="term" value="F:rRNA binding"/>
    <property type="evidence" value="ECO:0007669"/>
    <property type="project" value="UniProtKB-UniRule"/>
</dbReference>
<dbReference type="HAMAP" id="MF_01328_B">
    <property type="entry name" value="Ribosomal_uL4_B"/>
    <property type="match status" value="1"/>
</dbReference>
<proteinExistence type="inferred from homology"/>
<dbReference type="GO" id="GO:0005840">
    <property type="term" value="C:ribosome"/>
    <property type="evidence" value="ECO:0007669"/>
    <property type="project" value="UniProtKB-KW"/>
</dbReference>
<comment type="function">
    <text evidence="5">Forms part of the polypeptide exit tunnel.</text>
</comment>
<dbReference type="EMBL" id="QOQK01000024">
    <property type="protein sequence ID" value="RCL83814.1"/>
    <property type="molecule type" value="Genomic_DNA"/>
</dbReference>
<dbReference type="GO" id="GO:0003735">
    <property type="term" value="F:structural constituent of ribosome"/>
    <property type="evidence" value="ECO:0007669"/>
    <property type="project" value="InterPro"/>
</dbReference>
<dbReference type="GO" id="GO:1990904">
    <property type="term" value="C:ribonucleoprotein complex"/>
    <property type="evidence" value="ECO:0007669"/>
    <property type="project" value="UniProtKB-KW"/>
</dbReference>
<dbReference type="SUPFAM" id="SSF52166">
    <property type="entry name" value="Ribosomal protein L4"/>
    <property type="match status" value="1"/>
</dbReference>
<comment type="subunit">
    <text evidence="5">Part of the 50S ribosomal subunit.</text>
</comment>
<name>A0A368EL12_9PROT</name>
<comment type="similarity">
    <text evidence="1 5">Belongs to the universal ribosomal protein uL4 family.</text>
</comment>
<dbReference type="AlphaFoldDB" id="A0A368EL12"/>
<dbReference type="GO" id="GO:0006412">
    <property type="term" value="P:translation"/>
    <property type="evidence" value="ECO:0007669"/>
    <property type="project" value="UniProtKB-UniRule"/>
</dbReference>
<accession>A0A368EL12</accession>
<gene>
    <name evidence="5" type="primary">rplD</name>
    <name evidence="7" type="ORF">DBW64_04805</name>
</gene>
<dbReference type="InterPro" id="IPR023574">
    <property type="entry name" value="Ribosomal_uL4_dom_sf"/>
</dbReference>
<dbReference type="InterPro" id="IPR013005">
    <property type="entry name" value="Ribosomal_uL4-like"/>
</dbReference>
<keyword evidence="3 5" id="KW-0687">Ribonucleoprotein</keyword>
<reference evidence="7 8" key="1">
    <citation type="journal article" date="2018" name="Microbiome">
        <title>Fine metagenomic profile of the Mediterranean stratified and mixed water columns revealed by assembly and recruitment.</title>
        <authorList>
            <person name="Haro-Moreno J.M."/>
            <person name="Lopez-Perez M."/>
            <person name="De La Torre J.R."/>
            <person name="Picazo A."/>
            <person name="Camacho A."/>
            <person name="Rodriguez-Valera F."/>
        </authorList>
    </citation>
    <scope>NUCLEOTIDE SEQUENCE [LARGE SCALE GENOMIC DNA]</scope>
    <source>
        <strain evidence="7">MED-G50</strain>
    </source>
</reference>
<evidence type="ECO:0000256" key="6">
    <source>
        <dbReference type="SAM" id="MobiDB-lite"/>
    </source>
</evidence>
<dbReference type="NCBIfam" id="TIGR03953">
    <property type="entry name" value="rplD_bact"/>
    <property type="match status" value="1"/>
</dbReference>
<comment type="function">
    <text evidence="5">One of the primary rRNA binding proteins, this protein initially binds near the 5'-end of the 23S rRNA. It is important during the early stages of 50S assembly. It makes multiple contacts with different domains of the 23S rRNA in the assembled 50S subunit and ribosome.</text>
</comment>
<keyword evidence="2 5" id="KW-0689">Ribosomal protein</keyword>
<evidence type="ECO:0000256" key="1">
    <source>
        <dbReference type="ARBA" id="ARBA00010528"/>
    </source>
</evidence>
<dbReference type="InterPro" id="IPR002136">
    <property type="entry name" value="Ribosomal_uL4"/>
</dbReference>
<comment type="caution">
    <text evidence="7">The sequence shown here is derived from an EMBL/GenBank/DDBJ whole genome shotgun (WGS) entry which is preliminary data.</text>
</comment>
<dbReference type="PANTHER" id="PTHR10746">
    <property type="entry name" value="50S RIBOSOMAL PROTEIN L4"/>
    <property type="match status" value="1"/>
</dbReference>
<keyword evidence="5" id="KW-0694">RNA-binding</keyword>
<evidence type="ECO:0000313" key="8">
    <source>
        <dbReference type="Proteomes" id="UP000252289"/>
    </source>
</evidence>
<dbReference type="Pfam" id="PF00573">
    <property type="entry name" value="Ribosomal_L4"/>
    <property type="match status" value="1"/>
</dbReference>
<sequence length="206" mass="22451">MKTDVTTLEATTSGSVDLDESVYGLELRADLLHRMVNYQLASRQAGTHKTKNRSEIVGTTKKFGRQKGGGGARHGNRKSNIFVGGGRAHGPVVRSHATKLPKKVRTLALKTALSSKVQAAQLIVLDKAESKDGKTSVLRNQLTKLGITSALIIDGSDVNENFARAARNIEKIDVLPVQGINVYDILRRDHLVLTKAAIESLEERFK</sequence>
<feature type="region of interest" description="Disordered" evidence="6">
    <location>
        <begin position="61"/>
        <end position="92"/>
    </location>
</feature>
<evidence type="ECO:0000256" key="2">
    <source>
        <dbReference type="ARBA" id="ARBA00022980"/>
    </source>
</evidence>